<reference evidence="2 3" key="1">
    <citation type="submission" date="2018-08" db="EMBL/GenBank/DDBJ databases">
        <title>Fibrisoma montanum sp. nov., isolated from Danxia mountain soil.</title>
        <authorList>
            <person name="Huang Y."/>
        </authorList>
    </citation>
    <scope>NUCLEOTIDE SEQUENCE [LARGE SCALE GENOMIC DNA]</scope>
    <source>
        <strain evidence="2 3">HYT19</strain>
    </source>
</reference>
<proteinExistence type="predicted"/>
<feature type="domain" description="DUF306" evidence="1">
    <location>
        <begin position="81"/>
        <end position="155"/>
    </location>
</feature>
<dbReference type="AlphaFoldDB" id="A0A418LY10"/>
<dbReference type="InterPro" id="IPR005184">
    <property type="entry name" value="DUF306_Meta_HslJ"/>
</dbReference>
<sequence>MASTYTNESNDMSMKQIMMCLFMFALMSFTGCEREELINPAKPSQLTGTWRLVAPTSPYAITLQLAVNVTASTTPGVTPFDATGQSAVNNYFTLLTASADGTMTMGVIGATKKAGPADAMQFEQTYFSNLRTVTRYELTNQNRLRLYYGDNGANVLIYERDK</sequence>
<comment type="caution">
    <text evidence="2">The sequence shown here is derived from an EMBL/GenBank/DDBJ whole genome shotgun (WGS) entry which is preliminary data.</text>
</comment>
<evidence type="ECO:0000313" key="2">
    <source>
        <dbReference type="EMBL" id="RIV18256.1"/>
    </source>
</evidence>
<name>A0A418LY10_9BACT</name>
<organism evidence="2 3">
    <name type="scientific">Fibrisoma montanum</name>
    <dbReference type="NCBI Taxonomy" id="2305895"/>
    <lineage>
        <taxon>Bacteria</taxon>
        <taxon>Pseudomonadati</taxon>
        <taxon>Bacteroidota</taxon>
        <taxon>Cytophagia</taxon>
        <taxon>Cytophagales</taxon>
        <taxon>Spirosomataceae</taxon>
        <taxon>Fibrisoma</taxon>
    </lineage>
</organism>
<dbReference type="InterPro" id="IPR038670">
    <property type="entry name" value="HslJ-like_sf"/>
</dbReference>
<keyword evidence="3" id="KW-1185">Reference proteome</keyword>
<dbReference type="EMBL" id="QXED01000012">
    <property type="protein sequence ID" value="RIV18256.1"/>
    <property type="molecule type" value="Genomic_DNA"/>
</dbReference>
<dbReference type="Gene3D" id="2.40.128.270">
    <property type="match status" value="1"/>
</dbReference>
<protein>
    <submittedName>
        <fullName evidence="2">META domain-containing protein</fullName>
    </submittedName>
</protein>
<evidence type="ECO:0000313" key="3">
    <source>
        <dbReference type="Proteomes" id="UP000283523"/>
    </source>
</evidence>
<dbReference type="Pfam" id="PF03724">
    <property type="entry name" value="META"/>
    <property type="match status" value="1"/>
</dbReference>
<dbReference type="Proteomes" id="UP000283523">
    <property type="component" value="Unassembled WGS sequence"/>
</dbReference>
<gene>
    <name evidence="2" type="ORF">DYU11_28875</name>
</gene>
<accession>A0A418LY10</accession>
<evidence type="ECO:0000259" key="1">
    <source>
        <dbReference type="Pfam" id="PF03724"/>
    </source>
</evidence>